<dbReference type="Pfam" id="PF18551">
    <property type="entry name" value="TackOD1"/>
    <property type="match status" value="1"/>
</dbReference>
<evidence type="ECO:0000259" key="1">
    <source>
        <dbReference type="Pfam" id="PF18551"/>
    </source>
</evidence>
<keyword evidence="3" id="KW-1185">Reference proteome</keyword>
<evidence type="ECO:0000313" key="2">
    <source>
        <dbReference type="EMBL" id="MFD2566705.1"/>
    </source>
</evidence>
<name>A0ABW5LPI0_9FLAO</name>
<evidence type="ECO:0000313" key="3">
    <source>
        <dbReference type="Proteomes" id="UP001597508"/>
    </source>
</evidence>
<gene>
    <name evidence="2" type="ORF">ACFSRZ_04930</name>
</gene>
<dbReference type="InterPro" id="IPR040572">
    <property type="entry name" value="TackOD1"/>
</dbReference>
<protein>
    <recommendedName>
        <fullName evidence="1">Thaumarchaeal output domain-containing protein</fullName>
    </recommendedName>
</protein>
<reference evidence="3" key="1">
    <citation type="journal article" date="2019" name="Int. J. Syst. Evol. Microbiol.">
        <title>The Global Catalogue of Microorganisms (GCM) 10K type strain sequencing project: providing services to taxonomists for standard genome sequencing and annotation.</title>
        <authorList>
            <consortium name="The Broad Institute Genomics Platform"/>
            <consortium name="The Broad Institute Genome Sequencing Center for Infectious Disease"/>
            <person name="Wu L."/>
            <person name="Ma J."/>
        </authorList>
    </citation>
    <scope>NUCLEOTIDE SEQUENCE [LARGE SCALE GENOMIC DNA]</scope>
    <source>
        <strain evidence="3">KCTC 52127</strain>
    </source>
</reference>
<dbReference type="EMBL" id="JBHULH010000001">
    <property type="protein sequence ID" value="MFD2566705.1"/>
    <property type="molecule type" value="Genomic_DNA"/>
</dbReference>
<comment type="caution">
    <text evidence="2">The sequence shown here is derived from an EMBL/GenBank/DDBJ whole genome shotgun (WGS) entry which is preliminary data.</text>
</comment>
<accession>A0ABW5LPI0</accession>
<feature type="domain" description="Thaumarchaeal output" evidence="1">
    <location>
        <begin position="125"/>
        <end position="304"/>
    </location>
</feature>
<proteinExistence type="predicted"/>
<organism evidence="2 3">
    <name type="scientific">Pseudotenacibaculum haliotis</name>
    <dbReference type="NCBI Taxonomy" id="1862138"/>
    <lineage>
        <taxon>Bacteria</taxon>
        <taxon>Pseudomonadati</taxon>
        <taxon>Bacteroidota</taxon>
        <taxon>Flavobacteriia</taxon>
        <taxon>Flavobacteriales</taxon>
        <taxon>Flavobacteriaceae</taxon>
        <taxon>Pseudotenacibaculum</taxon>
    </lineage>
</organism>
<dbReference type="Proteomes" id="UP001597508">
    <property type="component" value="Unassembled WGS sequence"/>
</dbReference>
<dbReference type="RefSeq" id="WP_379665410.1">
    <property type="nucleotide sequence ID" value="NZ_JBHULH010000001.1"/>
</dbReference>
<sequence>MLNLVRHNDNSRKIIQDGYSLLLVSHVSELKKEELTLLDGFIINTDSHVFSKEIIKEIRTDANLKVALKPLFVNSIYHLPKHLQVQIDGSVELTMISSYIQRIVAINNRISSLEEPKLVSHEVLIQYKTLAYLYTRNTRLTPAHSRESLIGYEFPFISLFFKNTEGVQLLESLRKVTEKNYLSFKLQDYIHLCKSCSGNYLNFRECCPKCDSIDIAAHDMIHHFVCAHVAPEKDFKKEEHLECPKCDKHLRHIGIDYDKPSTIYSCNSCSHEFQNPGMLSLCFDCGTENKLEELLQKTIGNYALTQMGEQFLFKRNTDQTLNKNGHSENLSSLNINLFKLLLDQEIKRVKATNGNSFFASIKFQNSQLQLLNKTAKKALMKEIGGIIKSYLKDTDILSSESFNRYYLLLPETTKNQLVRLENIDYNLSKLLSDNLVEEQQKIDITIQQIKGKDLIQNYFS</sequence>